<dbReference type="Pfam" id="PF00096">
    <property type="entry name" value="zf-C2H2"/>
    <property type="match status" value="3"/>
</dbReference>
<reference evidence="9" key="2">
    <citation type="journal article" date="2021" name="Genome Biol. Evol.">
        <title>Developing a high-quality reference genome for a parasitic bivalve with doubly uniparental inheritance (Bivalvia: Unionida).</title>
        <authorList>
            <person name="Smith C.H."/>
        </authorList>
    </citation>
    <scope>NUCLEOTIDE SEQUENCE</scope>
    <source>
        <strain evidence="9">CHS0354</strain>
        <tissue evidence="9">Mantle</tissue>
    </source>
</reference>
<comment type="caution">
    <text evidence="9">The sequence shown here is derived from an EMBL/GenBank/DDBJ whole genome shotgun (WGS) entry which is preliminary data.</text>
</comment>
<dbReference type="SUPFAM" id="SSF57667">
    <property type="entry name" value="beta-beta-alpha zinc fingers"/>
    <property type="match status" value="2"/>
</dbReference>
<evidence type="ECO:0000256" key="6">
    <source>
        <dbReference type="ARBA" id="ARBA00023242"/>
    </source>
</evidence>
<comment type="subcellular location">
    <subcellularLocation>
        <location evidence="1">Nucleus</location>
    </subcellularLocation>
</comment>
<keyword evidence="6" id="KW-0539">Nucleus</keyword>
<dbReference type="FunFam" id="3.30.160.60:FF:000072">
    <property type="entry name" value="zinc finger protein 143 isoform X1"/>
    <property type="match status" value="1"/>
</dbReference>
<organism evidence="9 10">
    <name type="scientific">Potamilus streckersoni</name>
    <dbReference type="NCBI Taxonomy" id="2493646"/>
    <lineage>
        <taxon>Eukaryota</taxon>
        <taxon>Metazoa</taxon>
        <taxon>Spiralia</taxon>
        <taxon>Lophotrochozoa</taxon>
        <taxon>Mollusca</taxon>
        <taxon>Bivalvia</taxon>
        <taxon>Autobranchia</taxon>
        <taxon>Heteroconchia</taxon>
        <taxon>Palaeoheterodonta</taxon>
        <taxon>Unionida</taxon>
        <taxon>Unionoidea</taxon>
        <taxon>Unionidae</taxon>
        <taxon>Ambleminae</taxon>
        <taxon>Lampsilini</taxon>
        <taxon>Potamilus</taxon>
    </lineage>
</organism>
<keyword evidence="10" id="KW-1185">Reference proteome</keyword>
<feature type="domain" description="C2H2-type" evidence="8">
    <location>
        <begin position="314"/>
        <end position="343"/>
    </location>
</feature>
<dbReference type="SMART" id="SM00355">
    <property type="entry name" value="ZnF_C2H2"/>
    <property type="match status" value="3"/>
</dbReference>
<proteinExistence type="predicted"/>
<dbReference type="Gene3D" id="3.30.160.60">
    <property type="entry name" value="Classic Zinc Finger"/>
    <property type="match status" value="3"/>
</dbReference>
<dbReference type="AlphaFoldDB" id="A0AAE0VQG8"/>
<reference evidence="9" key="1">
    <citation type="journal article" date="2021" name="Genome Biol. Evol.">
        <title>A High-Quality Reference Genome for a Parasitic Bivalve with Doubly Uniparental Inheritance (Bivalvia: Unionida).</title>
        <authorList>
            <person name="Smith C.H."/>
        </authorList>
    </citation>
    <scope>NUCLEOTIDE SEQUENCE</scope>
    <source>
        <strain evidence="9">CHS0354</strain>
    </source>
</reference>
<dbReference type="FunFam" id="3.30.160.60:FF:000018">
    <property type="entry name" value="Krueppel-like factor 15"/>
    <property type="match status" value="1"/>
</dbReference>
<name>A0AAE0VQG8_9BIVA</name>
<evidence type="ECO:0000259" key="8">
    <source>
        <dbReference type="PROSITE" id="PS50157"/>
    </source>
</evidence>
<sequence length="411" mass="46123">MVRFKKCNQREILMDNSNLSKDENNVEREAVETLVSFGKAALPTFSVTSVDSDASLMHPLPSSASERNDIDIDGEKVEVIDLTSSSVNFSVENQQNSLETPPKIVQALRERTFEKERIEKPRSQAVSVIVANSMACKKQSVVSAIESNPATMTQTVISRKPNHMVSMSVSSIIEVETSCTSPRLSSERNGAKVTTDPPSLSLKVVHYPMMVRHPSSLAQIRPATPIVQVFVVNQSTPSQPVTPLDPNFNATSVSDKLYYIAPGPVPSVNTERRSNGDTDRKRNHICTYTNCGKTYYKSSHLKAHYRTHTGEKPFACDWEDCTRKFARSDELTRHKRTHTGEKKFVCPLCKRRFIRSDHMNKHVRRHESNSTVPSPTLEENIQKNMDLLRSLRANKWASALLSKDLPEAVVD</sequence>
<dbReference type="InterPro" id="IPR036236">
    <property type="entry name" value="Znf_C2H2_sf"/>
</dbReference>
<keyword evidence="4 7" id="KW-0863">Zinc-finger</keyword>
<evidence type="ECO:0000256" key="3">
    <source>
        <dbReference type="ARBA" id="ARBA00022737"/>
    </source>
</evidence>
<dbReference type="GO" id="GO:0000981">
    <property type="term" value="F:DNA-binding transcription factor activity, RNA polymerase II-specific"/>
    <property type="evidence" value="ECO:0007669"/>
    <property type="project" value="TreeGrafter"/>
</dbReference>
<dbReference type="GO" id="GO:0000978">
    <property type="term" value="F:RNA polymerase II cis-regulatory region sequence-specific DNA binding"/>
    <property type="evidence" value="ECO:0007669"/>
    <property type="project" value="TreeGrafter"/>
</dbReference>
<evidence type="ECO:0000313" key="9">
    <source>
        <dbReference type="EMBL" id="KAK3585255.1"/>
    </source>
</evidence>
<feature type="domain" description="C2H2-type" evidence="8">
    <location>
        <begin position="344"/>
        <end position="371"/>
    </location>
</feature>
<dbReference type="PANTHER" id="PTHR23235:SF164">
    <property type="entry name" value="C2H2-TYPE DOMAIN-CONTAINING PROTEIN"/>
    <property type="match status" value="1"/>
</dbReference>
<keyword evidence="2" id="KW-0479">Metal-binding</keyword>
<dbReference type="GO" id="GO:0008270">
    <property type="term" value="F:zinc ion binding"/>
    <property type="evidence" value="ECO:0007669"/>
    <property type="project" value="UniProtKB-KW"/>
</dbReference>
<keyword evidence="5" id="KW-0862">Zinc</keyword>
<feature type="domain" description="C2H2-type" evidence="8">
    <location>
        <begin position="284"/>
        <end position="313"/>
    </location>
</feature>
<evidence type="ECO:0000256" key="2">
    <source>
        <dbReference type="ARBA" id="ARBA00022723"/>
    </source>
</evidence>
<dbReference type="InterPro" id="IPR013087">
    <property type="entry name" value="Znf_C2H2_type"/>
</dbReference>
<keyword evidence="3" id="KW-0677">Repeat</keyword>
<dbReference type="PROSITE" id="PS00028">
    <property type="entry name" value="ZINC_FINGER_C2H2_1"/>
    <property type="match status" value="3"/>
</dbReference>
<protein>
    <recommendedName>
        <fullName evidence="8">C2H2-type domain-containing protein</fullName>
    </recommendedName>
</protein>
<evidence type="ECO:0000256" key="7">
    <source>
        <dbReference type="PROSITE-ProRule" id="PRU00042"/>
    </source>
</evidence>
<evidence type="ECO:0000256" key="4">
    <source>
        <dbReference type="ARBA" id="ARBA00022771"/>
    </source>
</evidence>
<reference evidence="9" key="3">
    <citation type="submission" date="2023-05" db="EMBL/GenBank/DDBJ databases">
        <authorList>
            <person name="Smith C.H."/>
        </authorList>
    </citation>
    <scope>NUCLEOTIDE SEQUENCE</scope>
    <source>
        <strain evidence="9">CHS0354</strain>
        <tissue evidence="9">Mantle</tissue>
    </source>
</reference>
<dbReference type="GO" id="GO:0005634">
    <property type="term" value="C:nucleus"/>
    <property type="evidence" value="ECO:0007669"/>
    <property type="project" value="UniProtKB-SubCell"/>
</dbReference>
<dbReference type="EMBL" id="JAEAOA010000438">
    <property type="protein sequence ID" value="KAK3585255.1"/>
    <property type="molecule type" value="Genomic_DNA"/>
</dbReference>
<accession>A0AAE0VQG8</accession>
<evidence type="ECO:0000256" key="1">
    <source>
        <dbReference type="ARBA" id="ARBA00004123"/>
    </source>
</evidence>
<evidence type="ECO:0000256" key="5">
    <source>
        <dbReference type="ARBA" id="ARBA00022833"/>
    </source>
</evidence>
<dbReference type="Proteomes" id="UP001195483">
    <property type="component" value="Unassembled WGS sequence"/>
</dbReference>
<dbReference type="PANTHER" id="PTHR23235">
    <property type="entry name" value="KRUEPPEL-LIKE TRANSCRIPTION FACTOR"/>
    <property type="match status" value="1"/>
</dbReference>
<gene>
    <name evidence="9" type="ORF">CHS0354_006304</name>
</gene>
<evidence type="ECO:0000313" key="10">
    <source>
        <dbReference type="Proteomes" id="UP001195483"/>
    </source>
</evidence>
<dbReference type="FunFam" id="3.30.160.60:FF:000100">
    <property type="entry name" value="Zinc finger 45-like"/>
    <property type="match status" value="1"/>
</dbReference>
<dbReference type="PROSITE" id="PS50157">
    <property type="entry name" value="ZINC_FINGER_C2H2_2"/>
    <property type="match status" value="3"/>
</dbReference>